<dbReference type="Gene3D" id="3.40.50.300">
    <property type="entry name" value="P-loop containing nucleotide triphosphate hydrolases"/>
    <property type="match status" value="2"/>
</dbReference>
<dbReference type="SUPFAM" id="SSF52540">
    <property type="entry name" value="P-loop containing nucleoside triphosphate hydrolases"/>
    <property type="match status" value="1"/>
</dbReference>
<evidence type="ECO:0000256" key="6">
    <source>
        <dbReference type="ARBA" id="ARBA00023125"/>
    </source>
</evidence>
<comment type="subcellular location">
    <subcellularLocation>
        <location evidence="1 7">Cytoplasm</location>
    </subcellularLocation>
</comment>
<dbReference type="GO" id="GO:0003677">
    <property type="term" value="F:DNA binding"/>
    <property type="evidence" value="ECO:0007669"/>
    <property type="project" value="UniProtKB-UniRule"/>
</dbReference>
<evidence type="ECO:0000313" key="10">
    <source>
        <dbReference type="Proteomes" id="UP000241434"/>
    </source>
</evidence>
<feature type="coiled-coil region" evidence="7">
    <location>
        <begin position="409"/>
        <end position="478"/>
    </location>
</feature>
<evidence type="ECO:0000256" key="7">
    <source>
        <dbReference type="HAMAP-Rule" id="MF_01894"/>
    </source>
</evidence>
<dbReference type="GO" id="GO:0005737">
    <property type="term" value="C:cytoplasm"/>
    <property type="evidence" value="ECO:0007669"/>
    <property type="project" value="UniProtKB-SubCell"/>
</dbReference>
<dbReference type="GO" id="GO:0007062">
    <property type="term" value="P:sister chromatid cohesion"/>
    <property type="evidence" value="ECO:0007669"/>
    <property type="project" value="InterPro"/>
</dbReference>
<comment type="subunit">
    <text evidence="7">Homodimer.</text>
</comment>
<reference evidence="9" key="1">
    <citation type="thesis" date="2015" institute="Rutgers" country="The State University of New Jersey, 14 College Farm Rd., New Brunswick, NJ, USA">
        <title>Ammonia toxicity in bacteria and its implications for treatment of and resource recovery from highly nitrogenous organic wastes.</title>
        <authorList>
            <person name="Luther A.K."/>
        </authorList>
    </citation>
    <scope>NUCLEOTIDE SEQUENCE</scope>
    <source>
        <strain evidence="9">RT-10B</strain>
    </source>
</reference>
<comment type="caution">
    <text evidence="9">The sequence shown here is derived from an EMBL/GenBank/DDBJ whole genome shotgun (WGS) entry which is preliminary data.</text>
</comment>
<feature type="binding site" evidence="7">
    <location>
        <begin position="32"/>
        <end position="39"/>
    </location>
    <ligand>
        <name>ATP</name>
        <dbReference type="ChEBI" id="CHEBI:30616"/>
    </ligand>
</feature>
<sequence>MYLKKLSLKGFKSFPIKTDIFFEEGITAIVGPNGSGKSNISDAIRWVLGEQSVKSLRGEKMEDVIFSGTDLKKPLNYCEVALTLDNHLGKIDIDSDEFIIKRRAYRTGESEYYMNGKSCRLKDVKETLMDTGIGKDGYSIIEQGKVDEILSNNPANRRRIFDEACGIAKYRYRKNEAEKNLTKTSENLARILDIFTEIENQLEPLKEQEEKAKKYITLSEDLKKQELNDIIAQHKDYENAINDLSFESLEVENLLKSQYKEKEDLEIEIKEYEKDIKALENHIEELNQEAFRINDSVNMNKSDSELTLEKIKNYVNNIDRSKSEIEIIDKKILLAKKELEKANNKADKNSYIIEDFEKELDKIYEEKLASEKKLNELNSELEKNKSLSMDFLRKREEVSNKITKISADIENSNSKILDLKASIEIHEKESRLVESEIKEKTEKKNSLEEKLVNIGDKLLSYNNKVQTINEEIDIQNKEYQKNNIDIGSLEAKKNTYIDMENHHEGFNRGVREILKNKDIRGIHGAFGELIKLDKEYEKAIEASLGAAIQNVVVEDETIAKQSISYLKKNNLGRVTFLPISIMNGKKFDITTMKSSVRPIGIASDLISFDEKYRAIVESLLGRVVVIDSIDNAVIFAKDTGHRYKIVTLEGDILNPGGSMTGGSLRNSGNILSRKRIIKELDEDIKKKRKILNEIKLSNDEKIKEKNEIKEKRKLLIDSKSEIEGEKISLETQVNMIKASLDNKLKSIEISKKKILDLEKELSKNKEVYNSYKEKIDKIADESTSNTSSIELISENQKQQSLEFGEIVKRFNDKNIELARLKQIFENNIVEIERIKSDIDLSQSRDLEIKRNIEDSKKEIETLRELSEKYIEEYEKEKIKYEEISKLIERKKEERTTLKEKFEDIKSILRNKERDIMQSKEEKFKLDSKLERNKNSRDNLLSNLFDKYEMTLVQALEFRDPSVKVDHKRIEKLKRAIRELGNVNIDSIKEYKEVKLRYDYYKEQKTDLEQSITSLNELIDDLLENMEKEFLEKFEIINENFKNVYQKLFAGGNANLKLSDKDNVLNCDIDITAQPPGKKMKNLSLLSGGEKALTAISILFAILISKPTPFCILDEIEAPLDDVNVYRFGEYLNELSSDTQFIAVTHRRGTMEVADFIYGITMQEKGVSSVISLKLKEATEIIDK</sequence>
<evidence type="ECO:0000256" key="3">
    <source>
        <dbReference type="ARBA" id="ARBA00022741"/>
    </source>
</evidence>
<keyword evidence="6 7" id="KW-0238">DNA-binding</keyword>
<keyword evidence="10" id="KW-1185">Reference proteome</keyword>
<dbReference type="GO" id="GO:0030261">
    <property type="term" value="P:chromosome condensation"/>
    <property type="evidence" value="ECO:0007669"/>
    <property type="project" value="InterPro"/>
</dbReference>
<keyword evidence="4 7" id="KW-0067">ATP-binding</keyword>
<dbReference type="SMART" id="SM00968">
    <property type="entry name" value="SMC_hinge"/>
    <property type="match status" value="1"/>
</dbReference>
<dbReference type="Gene3D" id="3.30.70.1620">
    <property type="match status" value="1"/>
</dbReference>
<dbReference type="HAMAP" id="MF_01894">
    <property type="entry name" value="Smc_prok"/>
    <property type="match status" value="1"/>
</dbReference>
<feature type="coiled-coil region" evidence="7">
    <location>
        <begin position="255"/>
        <end position="384"/>
    </location>
</feature>
<gene>
    <name evidence="7" type="primary">smc</name>
    <name evidence="9" type="ORF">UF10_03585</name>
</gene>
<dbReference type="OrthoDB" id="9808768at2"/>
<dbReference type="FunFam" id="3.40.50.300:FF:000901">
    <property type="entry name" value="Chromosome partition protein Smc"/>
    <property type="match status" value="1"/>
</dbReference>
<comment type="domain">
    <text evidence="7">Contains large globular domains required for ATP hydrolysis at each terminus and a third globular domain forming a flexible hinge near the middle of the molecule. These domains are separated by coiled-coil structures.</text>
</comment>
<protein>
    <recommendedName>
        <fullName evidence="7">Chromosome partition protein Smc</fullName>
    </recommendedName>
</protein>
<dbReference type="InterPro" id="IPR010935">
    <property type="entry name" value="SMC_hinge"/>
</dbReference>
<keyword evidence="2 7" id="KW-0963">Cytoplasm</keyword>
<dbReference type="SUPFAM" id="SSF57997">
    <property type="entry name" value="Tropomyosin"/>
    <property type="match status" value="1"/>
</dbReference>
<dbReference type="PANTHER" id="PTHR43977">
    <property type="entry name" value="STRUCTURAL MAINTENANCE OF CHROMOSOMES PROTEIN 3"/>
    <property type="match status" value="1"/>
</dbReference>
<dbReference type="GO" id="GO:0006260">
    <property type="term" value="P:DNA replication"/>
    <property type="evidence" value="ECO:0007669"/>
    <property type="project" value="UniProtKB-UniRule"/>
</dbReference>
<dbReference type="Gene3D" id="6.10.140.1720">
    <property type="match status" value="1"/>
</dbReference>
<evidence type="ECO:0000256" key="5">
    <source>
        <dbReference type="ARBA" id="ARBA00023054"/>
    </source>
</evidence>
<dbReference type="InterPro" id="IPR036277">
    <property type="entry name" value="SMC_hinge_sf"/>
</dbReference>
<dbReference type="Pfam" id="PF02463">
    <property type="entry name" value="SMC_N"/>
    <property type="match status" value="2"/>
</dbReference>
<keyword evidence="3 7" id="KW-0547">Nucleotide-binding</keyword>
<feature type="coiled-coil region" evidence="7">
    <location>
        <begin position="740"/>
        <end position="774"/>
    </location>
</feature>
<keyword evidence="5 7" id="KW-0175">Coiled coil</keyword>
<dbReference type="Gene3D" id="1.20.1060.20">
    <property type="match status" value="1"/>
</dbReference>
<dbReference type="Pfam" id="PF06470">
    <property type="entry name" value="SMC_hinge"/>
    <property type="match status" value="1"/>
</dbReference>
<dbReference type="InterPro" id="IPR024704">
    <property type="entry name" value="SMC"/>
</dbReference>
<dbReference type="GO" id="GO:0005524">
    <property type="term" value="F:ATP binding"/>
    <property type="evidence" value="ECO:0007669"/>
    <property type="project" value="UniProtKB-UniRule"/>
</dbReference>
<dbReference type="Proteomes" id="UP000241434">
    <property type="component" value="Unassembled WGS sequence"/>
</dbReference>
<dbReference type="InterPro" id="IPR011890">
    <property type="entry name" value="SMC_prok"/>
</dbReference>
<evidence type="ECO:0000256" key="2">
    <source>
        <dbReference type="ARBA" id="ARBA00022490"/>
    </source>
</evidence>
<name>A0A2P7Q184_9FIRM</name>
<dbReference type="InterPro" id="IPR027417">
    <property type="entry name" value="P-loop_NTPase"/>
</dbReference>
<dbReference type="EMBL" id="JYGE01000003">
    <property type="protein sequence ID" value="PSJ31722.1"/>
    <property type="molecule type" value="Genomic_DNA"/>
</dbReference>
<dbReference type="NCBIfam" id="TIGR02168">
    <property type="entry name" value="SMC_prok_B"/>
    <property type="match status" value="1"/>
</dbReference>
<dbReference type="InterPro" id="IPR003395">
    <property type="entry name" value="RecF/RecN/SMC_N"/>
</dbReference>
<feature type="coiled-coil region" evidence="7">
    <location>
        <begin position="677"/>
        <end position="711"/>
    </location>
</feature>
<evidence type="ECO:0000256" key="4">
    <source>
        <dbReference type="ARBA" id="ARBA00022840"/>
    </source>
</evidence>
<dbReference type="PIRSF" id="PIRSF005719">
    <property type="entry name" value="SMC"/>
    <property type="match status" value="1"/>
</dbReference>
<feature type="domain" description="SMC hinge" evidence="8">
    <location>
        <begin position="520"/>
        <end position="636"/>
    </location>
</feature>
<dbReference type="CDD" id="cd03278">
    <property type="entry name" value="ABC_SMC_barmotin"/>
    <property type="match status" value="1"/>
</dbReference>
<dbReference type="GO" id="GO:0007059">
    <property type="term" value="P:chromosome segregation"/>
    <property type="evidence" value="ECO:0007669"/>
    <property type="project" value="UniProtKB-UniRule"/>
</dbReference>
<dbReference type="SUPFAM" id="SSF75553">
    <property type="entry name" value="Smc hinge domain"/>
    <property type="match status" value="1"/>
</dbReference>
<evidence type="ECO:0000259" key="8">
    <source>
        <dbReference type="SMART" id="SM00968"/>
    </source>
</evidence>
<dbReference type="AlphaFoldDB" id="A0A2P7Q184"/>
<feature type="coiled-coil region" evidence="7">
    <location>
        <begin position="1004"/>
        <end position="1031"/>
    </location>
</feature>
<comment type="similarity">
    <text evidence="7">Belongs to the SMC family.</text>
</comment>
<dbReference type="RefSeq" id="WP_106776461.1">
    <property type="nucleotide sequence ID" value="NZ_JYGE01000003.1"/>
</dbReference>
<proteinExistence type="inferred from homology"/>
<organism evidence="9 10">
    <name type="scientific">Peptostreptococcus russellii</name>
    <dbReference type="NCBI Taxonomy" id="215200"/>
    <lineage>
        <taxon>Bacteria</taxon>
        <taxon>Bacillati</taxon>
        <taxon>Bacillota</taxon>
        <taxon>Clostridia</taxon>
        <taxon>Peptostreptococcales</taxon>
        <taxon>Peptostreptococcaceae</taxon>
        <taxon>Peptostreptococcus</taxon>
    </lineage>
</organism>
<evidence type="ECO:0000313" key="9">
    <source>
        <dbReference type="EMBL" id="PSJ31722.1"/>
    </source>
</evidence>
<dbReference type="GO" id="GO:0016887">
    <property type="term" value="F:ATP hydrolysis activity"/>
    <property type="evidence" value="ECO:0007669"/>
    <property type="project" value="InterPro"/>
</dbReference>
<comment type="function">
    <text evidence="7">Required for chromosome condensation and partitioning.</text>
</comment>
<dbReference type="GO" id="GO:0005694">
    <property type="term" value="C:chromosome"/>
    <property type="evidence" value="ECO:0007669"/>
    <property type="project" value="InterPro"/>
</dbReference>
<feature type="coiled-coil region" evidence="7">
    <location>
        <begin position="167"/>
        <end position="225"/>
    </location>
</feature>
<evidence type="ECO:0000256" key="1">
    <source>
        <dbReference type="ARBA" id="ARBA00004496"/>
    </source>
</evidence>
<accession>A0A2P7Q184</accession>
<feature type="coiled-coil region" evidence="7">
    <location>
        <begin position="852"/>
        <end position="921"/>
    </location>
</feature>